<dbReference type="InterPro" id="IPR038765">
    <property type="entry name" value="Papain-like_cys_pep_sf"/>
</dbReference>
<name>A0A398B382_9BACI</name>
<reference evidence="6 7" key="1">
    <citation type="submission" date="2018-08" db="EMBL/GenBank/DDBJ databases">
        <title>Bacillus jemisoniae sp. nov., Bacillus chryseoplanitiae sp. nov., Bacillus resnikiae sp. nov., and Bacillus frankliniae sp. nov., isolated from Viking spacecraft and associated surfaces.</title>
        <authorList>
            <person name="Seuylemezian A."/>
            <person name="Vaishampayan P."/>
        </authorList>
    </citation>
    <scope>NUCLEOTIDE SEQUENCE [LARGE SCALE GENOMIC DNA]</scope>
    <source>
        <strain evidence="6 7">MA001</strain>
    </source>
</reference>
<evidence type="ECO:0000256" key="4">
    <source>
        <dbReference type="ARBA" id="ARBA00022807"/>
    </source>
</evidence>
<keyword evidence="7" id="KW-1185">Reference proteome</keyword>
<dbReference type="AlphaFoldDB" id="A0A398B382"/>
<keyword evidence="2" id="KW-0645">Protease</keyword>
<dbReference type="PANTHER" id="PTHR47053:SF1">
    <property type="entry name" value="MUREIN DD-ENDOPEPTIDASE MEPH-RELATED"/>
    <property type="match status" value="1"/>
</dbReference>
<sequence>MLTSIRLPKNLLILLTSLIMGFTLLFTPLFKAEASVSWGQEVVEVGKRFIGTKFKWGGNTPKTGFDASGYTQYIFKTSAAKIHLPHSSKAQYKLGTHVKKSQLKQGDLIFFNTNGKEVSFVGIYDGNDKFLAATSKGVKYQSLNTKYWKDRYVGAKRILKE</sequence>
<comment type="caution">
    <text evidence="6">The sequence shown here is derived from an EMBL/GenBank/DDBJ whole genome shotgun (WGS) entry which is preliminary data.</text>
</comment>
<keyword evidence="3" id="KW-0378">Hydrolase</keyword>
<proteinExistence type="inferred from homology"/>
<dbReference type="SUPFAM" id="SSF54001">
    <property type="entry name" value="Cysteine proteinases"/>
    <property type="match status" value="1"/>
</dbReference>
<dbReference type="Gene3D" id="3.90.1720.10">
    <property type="entry name" value="endopeptidase domain like (from Nostoc punctiforme)"/>
    <property type="match status" value="1"/>
</dbReference>
<protein>
    <submittedName>
        <fullName evidence="6">NlpC/P60 family protein</fullName>
    </submittedName>
</protein>
<organism evidence="6 7">
    <name type="scientific">Peribacillus asahii</name>
    <dbReference type="NCBI Taxonomy" id="228899"/>
    <lineage>
        <taxon>Bacteria</taxon>
        <taxon>Bacillati</taxon>
        <taxon>Bacillota</taxon>
        <taxon>Bacilli</taxon>
        <taxon>Bacillales</taxon>
        <taxon>Bacillaceae</taxon>
        <taxon>Peribacillus</taxon>
    </lineage>
</organism>
<evidence type="ECO:0000313" key="7">
    <source>
        <dbReference type="Proteomes" id="UP000266016"/>
    </source>
</evidence>
<accession>A0A398B382</accession>
<dbReference type="PROSITE" id="PS51935">
    <property type="entry name" value="NLPC_P60"/>
    <property type="match status" value="1"/>
</dbReference>
<dbReference type="Pfam" id="PF00877">
    <property type="entry name" value="NLPC_P60"/>
    <property type="match status" value="1"/>
</dbReference>
<comment type="similarity">
    <text evidence="1">Belongs to the peptidase C40 family.</text>
</comment>
<feature type="domain" description="NlpC/P60" evidence="5">
    <location>
        <begin position="36"/>
        <end position="159"/>
    </location>
</feature>
<keyword evidence="4" id="KW-0788">Thiol protease</keyword>
<dbReference type="EMBL" id="QWVS01000026">
    <property type="protein sequence ID" value="RID84347.1"/>
    <property type="molecule type" value="Genomic_DNA"/>
</dbReference>
<dbReference type="Proteomes" id="UP000266016">
    <property type="component" value="Unassembled WGS sequence"/>
</dbReference>
<evidence type="ECO:0000313" key="6">
    <source>
        <dbReference type="EMBL" id="RID84347.1"/>
    </source>
</evidence>
<evidence type="ECO:0000256" key="2">
    <source>
        <dbReference type="ARBA" id="ARBA00022670"/>
    </source>
</evidence>
<gene>
    <name evidence="6" type="ORF">D1953_14195</name>
</gene>
<dbReference type="InterPro" id="IPR051202">
    <property type="entry name" value="Peptidase_C40"/>
</dbReference>
<dbReference type="PANTHER" id="PTHR47053">
    <property type="entry name" value="MUREIN DD-ENDOPEPTIDASE MEPH-RELATED"/>
    <property type="match status" value="1"/>
</dbReference>
<dbReference type="InterPro" id="IPR000064">
    <property type="entry name" value="NLP_P60_dom"/>
</dbReference>
<evidence type="ECO:0000259" key="5">
    <source>
        <dbReference type="PROSITE" id="PS51935"/>
    </source>
</evidence>
<evidence type="ECO:0000256" key="1">
    <source>
        <dbReference type="ARBA" id="ARBA00007074"/>
    </source>
</evidence>
<dbReference type="RefSeq" id="WP_119117847.1">
    <property type="nucleotide sequence ID" value="NZ_QWVS01000026.1"/>
</dbReference>
<dbReference type="GO" id="GO:0006508">
    <property type="term" value="P:proteolysis"/>
    <property type="evidence" value="ECO:0007669"/>
    <property type="project" value="UniProtKB-KW"/>
</dbReference>
<evidence type="ECO:0000256" key="3">
    <source>
        <dbReference type="ARBA" id="ARBA00022801"/>
    </source>
</evidence>
<dbReference type="GO" id="GO:0008234">
    <property type="term" value="F:cysteine-type peptidase activity"/>
    <property type="evidence" value="ECO:0007669"/>
    <property type="project" value="UniProtKB-KW"/>
</dbReference>